<dbReference type="InterPro" id="IPR044492">
    <property type="entry name" value="P_typ_ATPase_HD_dom"/>
</dbReference>
<dbReference type="FunFam" id="3.40.50.1000:FF:000047">
    <property type="entry name" value="Sodium P-type ATPase"/>
    <property type="match status" value="1"/>
</dbReference>
<evidence type="ECO:0000256" key="5">
    <source>
        <dbReference type="ARBA" id="ARBA00022538"/>
    </source>
</evidence>
<keyword evidence="15" id="KW-0406">Ion transport</keyword>
<dbReference type="Pfam" id="PF00690">
    <property type="entry name" value="Cation_ATPase_N"/>
    <property type="match status" value="1"/>
</dbReference>
<dbReference type="InterPro" id="IPR008250">
    <property type="entry name" value="ATPase_P-typ_transduc_dom_A_sf"/>
</dbReference>
<dbReference type="GO" id="GO:0005886">
    <property type="term" value="C:plasma membrane"/>
    <property type="evidence" value="ECO:0007669"/>
    <property type="project" value="UniProtKB-SubCell"/>
</dbReference>
<evidence type="ECO:0000256" key="2">
    <source>
        <dbReference type="ARBA" id="ARBA00004651"/>
    </source>
</evidence>
<dbReference type="InterPro" id="IPR004014">
    <property type="entry name" value="ATPase_P-typ_cation-transptr_N"/>
</dbReference>
<proteinExistence type="inferred from homology"/>
<evidence type="ECO:0000256" key="16">
    <source>
        <dbReference type="ARBA" id="ARBA00023136"/>
    </source>
</evidence>
<evidence type="ECO:0000313" key="26">
    <source>
        <dbReference type="Proteomes" id="UP000239560"/>
    </source>
</evidence>
<feature type="transmembrane region" description="Helical" evidence="23">
    <location>
        <begin position="341"/>
        <end position="366"/>
    </location>
</feature>
<sequence>MPSSSPAASDKEKQLSKTLSGATAAETHWFLLPPKDVASRLETSIDDGLTANEATARQKRDGPNELMGGGGVSIWSILAGQVFNAMVLVLVACLAVSFGIQSWIEGGVIAAVIIINVGVGFLQEYSSAKTMDSLRSLASPNAHVIRNSKIVTIPSPEVVVGDIIEVKTGDTIPADLRLVEAVNFETDEALLTGESLPVAKDANASWAEEAKASDFDPRDIGVGDRITMAYSSSTVTKGRAKGIVVGIGMNTSIGAIAQSLRGGDSKVRKVRRNDDGHAPWHRYPAAWALTTLDIIGQFLGVNTGTPLQRTLSWLAIALFFIGCLFALFCFAANSFRGNKEIILYAIATALSMIPASLVVVLTITLAGGTRAMVARHVIVRKLDSLEALGAVTNICSDKTGTLTQGKMVVRAAWLPSRGTISVGESNEPFNPTLAQLSFSPSSPAKSADQADKPAASSPSSESAPPPSSAETTTPDALLEKGGSELTTLLNIASMCSTAKVFKKEGEGWTARGDPTECAIQTFAHRFGWGRERWIEGDSREWTQVAEYPFDSDVKRMSVLYARKEKQFAFMKGAVERLIDACSQIQLEDGPAPIDDSIKEQIFANVEALAEQGLRVLALAAKPWSGASSSSGNPDRAQIETDMTLYGLVGIYDPPRPETKGSVRMCHEAGIQVHMLTGDHAATARAIALQVGILPRNVNLMSKDSAKAMVMTAAEFDKLSDDEVDKLPLLPLVIARCAPHTKVRMIEALHRRKAFCAMTGDGVNDSPSLKRADVGVGIGSGSDVAKDASDIVLADDNFASILAAVEEGRRMFANIRKFVLHLLAGNVMQALTLLIGLAFKDENDFSVFPLAPVEILWIIMITSSLPAMGLGAEKAEVDIVPSPIPPSVANAPPDLLQLKMGVFAPEIIIDILVYGLVGAGCCLGVFTLIVFHWGNGDLGIDSNNNISGNPGSQLVFEARSATFATMVWILLFLAFECMDLRRSLFKMDRTPEHRYTQWMHDVWANQILFWSVVGGFLTPFPLVYIPVINDVVFKHTSISWQWAPAFVATGIFMIFAEAYKYAKRVFIRRRHAKHPEEDDGMTGVFSAWKTMDPTTRDGKDVV</sequence>
<dbReference type="PROSITE" id="PS00154">
    <property type="entry name" value="ATPASE_E1_E2"/>
    <property type="match status" value="1"/>
</dbReference>
<dbReference type="SFLD" id="SFLDS00003">
    <property type="entry name" value="Haloacid_Dehalogenase"/>
    <property type="match status" value="1"/>
</dbReference>
<reference evidence="25 26" key="1">
    <citation type="journal article" date="2018" name="Elife">
        <title>Functional genomics of lipid metabolism in the oleaginous yeast Rhodosporidium toruloides.</title>
        <authorList>
            <person name="Coradetti S.T."/>
            <person name="Pinel D."/>
            <person name="Geiselman G."/>
            <person name="Ito M."/>
            <person name="Mondo S."/>
            <person name="Reilly M.C."/>
            <person name="Cheng Y.F."/>
            <person name="Bauer S."/>
            <person name="Grigoriev I."/>
            <person name="Gladden J.M."/>
            <person name="Simmons B.A."/>
            <person name="Brem R."/>
            <person name="Arkin A.P."/>
            <person name="Skerker J.M."/>
        </authorList>
    </citation>
    <scope>NUCLEOTIDE SEQUENCE [LARGE SCALE GENOMIC DNA]</scope>
    <source>
        <strain evidence="25 26">NBRC 0880</strain>
    </source>
</reference>
<evidence type="ECO:0000256" key="10">
    <source>
        <dbReference type="ARBA" id="ARBA00022842"/>
    </source>
</evidence>
<dbReference type="Pfam" id="PF00689">
    <property type="entry name" value="Cation_ATPase_C"/>
    <property type="match status" value="1"/>
</dbReference>
<dbReference type="Gene3D" id="2.70.150.10">
    <property type="entry name" value="Calcium-transporting ATPase, cytoplasmic transduction domain A"/>
    <property type="match status" value="1"/>
</dbReference>
<evidence type="ECO:0000256" key="17">
    <source>
        <dbReference type="ARBA" id="ARBA00023201"/>
    </source>
</evidence>
<evidence type="ECO:0000256" key="18">
    <source>
        <dbReference type="ARBA" id="ARBA00035017"/>
    </source>
</evidence>
<evidence type="ECO:0000256" key="4">
    <source>
        <dbReference type="ARBA" id="ARBA00022475"/>
    </source>
</evidence>
<evidence type="ECO:0000256" key="14">
    <source>
        <dbReference type="ARBA" id="ARBA00023053"/>
    </source>
</evidence>
<keyword evidence="7" id="KW-0479">Metal-binding</keyword>
<dbReference type="PANTHER" id="PTHR42861">
    <property type="entry name" value="CALCIUM-TRANSPORTING ATPASE"/>
    <property type="match status" value="1"/>
</dbReference>
<feature type="transmembrane region" description="Helical" evidence="23">
    <location>
        <begin position="313"/>
        <end position="335"/>
    </location>
</feature>
<evidence type="ECO:0000256" key="1">
    <source>
        <dbReference type="ARBA" id="ARBA00001946"/>
    </source>
</evidence>
<dbReference type="InterPro" id="IPR006068">
    <property type="entry name" value="ATPase_P-typ_cation-transptr_C"/>
</dbReference>
<comment type="cofactor">
    <cofactor evidence="1">
        <name>Mg(2+)</name>
        <dbReference type="ChEBI" id="CHEBI:18420"/>
    </cofactor>
</comment>
<keyword evidence="14" id="KW-0915">Sodium</keyword>
<dbReference type="PRINTS" id="PR00120">
    <property type="entry name" value="HATPASE"/>
</dbReference>
<keyword evidence="13 23" id="KW-1133">Transmembrane helix</keyword>
<dbReference type="GO" id="GO:0006813">
    <property type="term" value="P:potassium ion transport"/>
    <property type="evidence" value="ECO:0007669"/>
    <property type="project" value="UniProtKB-KW"/>
</dbReference>
<feature type="transmembrane region" description="Helical" evidence="23">
    <location>
        <begin position="906"/>
        <end position="933"/>
    </location>
</feature>
<comment type="similarity">
    <text evidence="18">Belongs to the cation transport ATPase (P-type) (TC 3.A.3) family. Type IID subfamily.</text>
</comment>
<evidence type="ECO:0000256" key="7">
    <source>
        <dbReference type="ARBA" id="ARBA00022723"/>
    </source>
</evidence>
<dbReference type="NCBIfam" id="TIGR01494">
    <property type="entry name" value="ATPase_P-type"/>
    <property type="match status" value="2"/>
</dbReference>
<evidence type="ECO:0000256" key="11">
    <source>
        <dbReference type="ARBA" id="ARBA00022958"/>
    </source>
</evidence>
<keyword evidence="17" id="KW-0739">Sodium transport</keyword>
<comment type="subcellular location">
    <subcellularLocation>
        <location evidence="2">Cell membrane</location>
        <topology evidence="2">Multi-pass membrane protein</topology>
    </subcellularLocation>
</comment>
<dbReference type="SUPFAM" id="SSF81653">
    <property type="entry name" value="Calcium ATPase, transduction domain A"/>
    <property type="match status" value="1"/>
</dbReference>
<evidence type="ECO:0000256" key="3">
    <source>
        <dbReference type="ARBA" id="ARBA00022448"/>
    </source>
</evidence>
<dbReference type="PRINTS" id="PR00119">
    <property type="entry name" value="CATATPASE"/>
</dbReference>
<keyword evidence="16 23" id="KW-0472">Membrane</keyword>
<feature type="transmembrane region" description="Helical" evidence="23">
    <location>
        <begin position="1006"/>
        <end position="1027"/>
    </location>
</feature>
<protein>
    <recommendedName>
        <fullName evidence="19">P-type Na(+) transporter</fullName>
        <ecNumber evidence="19">7.2.2.3</ecNumber>
    </recommendedName>
</protein>
<keyword evidence="10" id="KW-0460">Magnesium</keyword>
<evidence type="ECO:0000259" key="24">
    <source>
        <dbReference type="SMART" id="SM00831"/>
    </source>
</evidence>
<keyword evidence="4" id="KW-1003">Cell membrane</keyword>
<dbReference type="Gene3D" id="3.40.1110.10">
    <property type="entry name" value="Calcium-transporting ATPase, cytoplasmic domain N"/>
    <property type="match status" value="1"/>
</dbReference>
<evidence type="ECO:0000256" key="22">
    <source>
        <dbReference type="SAM" id="MobiDB-lite"/>
    </source>
</evidence>
<feature type="transmembrane region" description="Helical" evidence="23">
    <location>
        <begin position="1039"/>
        <end position="1058"/>
    </location>
</feature>
<evidence type="ECO:0000256" key="23">
    <source>
        <dbReference type="SAM" id="Phobius"/>
    </source>
</evidence>
<dbReference type="Gene3D" id="1.20.1110.10">
    <property type="entry name" value="Calcium-transporting ATPase, transmembrane domain"/>
    <property type="match status" value="2"/>
</dbReference>
<dbReference type="FunFam" id="3.40.50.1000:FF:000001">
    <property type="entry name" value="Phospholipid-transporting ATPase IC"/>
    <property type="match status" value="1"/>
</dbReference>
<dbReference type="InterPro" id="IPR023298">
    <property type="entry name" value="ATPase_P-typ_TM_dom_sf"/>
</dbReference>
<dbReference type="SUPFAM" id="SSF81660">
    <property type="entry name" value="Metal cation-transporting ATPase, ATP-binding domain N"/>
    <property type="match status" value="1"/>
</dbReference>
<evidence type="ECO:0000256" key="6">
    <source>
        <dbReference type="ARBA" id="ARBA00022692"/>
    </source>
</evidence>
<keyword evidence="6 23" id="KW-0812">Transmembrane</keyword>
<keyword evidence="11" id="KW-0630">Potassium</keyword>
<feature type="domain" description="Cation-transporting P-type ATPase N-terminal" evidence="24">
    <location>
        <begin position="28"/>
        <end position="102"/>
    </location>
</feature>
<feature type="compositionally biased region" description="Polar residues" evidence="22">
    <location>
        <begin position="431"/>
        <end position="442"/>
    </location>
</feature>
<feature type="transmembrane region" description="Helical" evidence="23">
    <location>
        <begin position="844"/>
        <end position="864"/>
    </location>
</feature>
<dbReference type="SUPFAM" id="SSF56784">
    <property type="entry name" value="HAD-like"/>
    <property type="match status" value="1"/>
</dbReference>
<dbReference type="SMART" id="SM00831">
    <property type="entry name" value="Cation_ATPase_N"/>
    <property type="match status" value="1"/>
</dbReference>
<feature type="region of interest" description="Disordered" evidence="22">
    <location>
        <begin position="1"/>
        <end position="20"/>
    </location>
</feature>
<accession>A0A2T0ACX6</accession>
<dbReference type="GO" id="GO:0005524">
    <property type="term" value="F:ATP binding"/>
    <property type="evidence" value="ECO:0007669"/>
    <property type="project" value="UniProtKB-KW"/>
</dbReference>
<comment type="catalytic activity">
    <reaction evidence="20">
        <text>K(+)(in) + ATP + H2O = K(+)(out) + ADP + phosphate + H(+)</text>
        <dbReference type="Rhea" id="RHEA:75815"/>
        <dbReference type="ChEBI" id="CHEBI:15377"/>
        <dbReference type="ChEBI" id="CHEBI:15378"/>
        <dbReference type="ChEBI" id="CHEBI:29103"/>
        <dbReference type="ChEBI" id="CHEBI:30616"/>
        <dbReference type="ChEBI" id="CHEBI:43474"/>
        <dbReference type="ChEBI" id="CHEBI:456216"/>
    </reaction>
</comment>
<dbReference type="GO" id="GO:0008554">
    <property type="term" value="F:P-type sodium transporter activity"/>
    <property type="evidence" value="ECO:0007669"/>
    <property type="project" value="UniProtKB-EC"/>
</dbReference>
<dbReference type="InterPro" id="IPR006414">
    <property type="entry name" value="P-type_ATPase_IID"/>
</dbReference>
<keyword evidence="5" id="KW-0633">Potassium transport</keyword>
<keyword evidence="9" id="KW-0067">ATP-binding</keyword>
<comment type="catalytic activity">
    <reaction evidence="21">
        <text>Na(+)(in) + ATP + H2O = Na(+)(out) + ADP + phosphate + H(+)</text>
        <dbReference type="Rhea" id="RHEA:14633"/>
        <dbReference type="ChEBI" id="CHEBI:15377"/>
        <dbReference type="ChEBI" id="CHEBI:15378"/>
        <dbReference type="ChEBI" id="CHEBI:29101"/>
        <dbReference type="ChEBI" id="CHEBI:30616"/>
        <dbReference type="ChEBI" id="CHEBI:43474"/>
        <dbReference type="ChEBI" id="CHEBI:456216"/>
        <dbReference type="EC" id="7.2.2.3"/>
    </reaction>
    <physiologicalReaction direction="left-to-right" evidence="21">
        <dbReference type="Rhea" id="RHEA:14634"/>
    </physiologicalReaction>
</comment>
<evidence type="ECO:0000256" key="19">
    <source>
        <dbReference type="ARBA" id="ARBA00035029"/>
    </source>
</evidence>
<dbReference type="InterPro" id="IPR036412">
    <property type="entry name" value="HAD-like_sf"/>
</dbReference>
<feature type="transmembrane region" description="Helical" evidence="23">
    <location>
        <begin position="953"/>
        <end position="974"/>
    </location>
</feature>
<evidence type="ECO:0000256" key="20">
    <source>
        <dbReference type="ARBA" id="ARBA00048599"/>
    </source>
</evidence>
<dbReference type="FunFam" id="1.20.1110.10:FF:000015">
    <property type="entry name" value="Sodium ion P-type ATPase"/>
    <property type="match status" value="1"/>
</dbReference>
<feature type="transmembrane region" description="Helical" evidence="23">
    <location>
        <begin position="103"/>
        <end position="122"/>
    </location>
</feature>
<dbReference type="OrthoDB" id="3352408at2759"/>
<dbReference type="Pfam" id="PF13246">
    <property type="entry name" value="Cation_ATPase"/>
    <property type="match status" value="1"/>
</dbReference>
<gene>
    <name evidence="25" type="ORF">AAT19DRAFT_12846</name>
</gene>
<evidence type="ECO:0000256" key="15">
    <source>
        <dbReference type="ARBA" id="ARBA00023065"/>
    </source>
</evidence>
<keyword evidence="3" id="KW-0813">Transport</keyword>
<dbReference type="SUPFAM" id="SSF81665">
    <property type="entry name" value="Calcium ATPase, transmembrane domain M"/>
    <property type="match status" value="1"/>
</dbReference>
<dbReference type="Proteomes" id="UP000239560">
    <property type="component" value="Unassembled WGS sequence"/>
</dbReference>
<feature type="transmembrane region" description="Helical" evidence="23">
    <location>
        <begin position="817"/>
        <end position="838"/>
    </location>
</feature>
<dbReference type="InterPro" id="IPR018303">
    <property type="entry name" value="ATPase_P-typ_P_site"/>
</dbReference>
<organism evidence="25 26">
    <name type="scientific">Rhodotorula toruloides</name>
    <name type="common">Yeast</name>
    <name type="synonym">Rhodosporidium toruloides</name>
    <dbReference type="NCBI Taxonomy" id="5286"/>
    <lineage>
        <taxon>Eukaryota</taxon>
        <taxon>Fungi</taxon>
        <taxon>Dikarya</taxon>
        <taxon>Basidiomycota</taxon>
        <taxon>Pucciniomycotina</taxon>
        <taxon>Microbotryomycetes</taxon>
        <taxon>Sporidiobolales</taxon>
        <taxon>Sporidiobolaceae</taxon>
        <taxon>Rhodotorula</taxon>
    </lineage>
</organism>
<dbReference type="EMBL" id="LCTV02000003">
    <property type="protein sequence ID" value="PRQ75824.1"/>
    <property type="molecule type" value="Genomic_DNA"/>
</dbReference>
<dbReference type="AlphaFoldDB" id="A0A2T0ACX6"/>
<evidence type="ECO:0000313" key="25">
    <source>
        <dbReference type="EMBL" id="PRQ75824.1"/>
    </source>
</evidence>
<dbReference type="EC" id="7.2.2.3" evidence="19"/>
<evidence type="ECO:0000256" key="13">
    <source>
        <dbReference type="ARBA" id="ARBA00022989"/>
    </source>
</evidence>
<dbReference type="InterPro" id="IPR001757">
    <property type="entry name" value="P_typ_ATPase"/>
</dbReference>
<dbReference type="NCBIfam" id="TIGR01523">
    <property type="entry name" value="ATPase-IID_K-Na"/>
    <property type="match status" value="1"/>
</dbReference>
<evidence type="ECO:0000256" key="12">
    <source>
        <dbReference type="ARBA" id="ARBA00022967"/>
    </source>
</evidence>
<name>A0A2T0ACX6_RHOTO</name>
<dbReference type="InterPro" id="IPR059000">
    <property type="entry name" value="ATPase_P-type_domA"/>
</dbReference>
<keyword evidence="8" id="KW-0547">Nucleotide-binding</keyword>
<evidence type="ECO:0000256" key="21">
    <source>
        <dbReference type="ARBA" id="ARBA00049499"/>
    </source>
</evidence>
<feature type="compositionally biased region" description="Low complexity" evidence="22">
    <location>
        <begin position="443"/>
        <end position="475"/>
    </location>
</feature>
<dbReference type="SFLD" id="SFLDF00027">
    <property type="entry name" value="p-type_atpase"/>
    <property type="match status" value="1"/>
</dbReference>
<evidence type="ECO:0000256" key="9">
    <source>
        <dbReference type="ARBA" id="ARBA00022840"/>
    </source>
</evidence>
<dbReference type="InterPro" id="IPR023299">
    <property type="entry name" value="ATPase_P-typ_cyto_dom_N"/>
</dbReference>
<dbReference type="GO" id="GO:0016887">
    <property type="term" value="F:ATP hydrolysis activity"/>
    <property type="evidence" value="ECO:0007669"/>
    <property type="project" value="InterPro"/>
</dbReference>
<evidence type="ECO:0000256" key="8">
    <source>
        <dbReference type="ARBA" id="ARBA00022741"/>
    </source>
</evidence>
<dbReference type="SFLD" id="SFLDG00002">
    <property type="entry name" value="C1.7:_P-type_atpase_like"/>
    <property type="match status" value="1"/>
</dbReference>
<feature type="region of interest" description="Disordered" evidence="22">
    <location>
        <begin position="431"/>
        <end position="475"/>
    </location>
</feature>
<dbReference type="GO" id="GO:0046872">
    <property type="term" value="F:metal ion binding"/>
    <property type="evidence" value="ECO:0007669"/>
    <property type="project" value="UniProtKB-KW"/>
</dbReference>
<feature type="transmembrane region" description="Helical" evidence="23">
    <location>
        <begin position="74"/>
        <end position="97"/>
    </location>
</feature>
<dbReference type="FunFam" id="3.40.1110.10:FF:000039">
    <property type="entry name" value="Sodium P-type ATPase"/>
    <property type="match status" value="1"/>
</dbReference>
<keyword evidence="12" id="KW-1278">Translocase</keyword>
<comment type="caution">
    <text evidence="25">The sequence shown here is derived from an EMBL/GenBank/DDBJ whole genome shotgun (WGS) entry which is preliminary data.</text>
</comment>
<dbReference type="Pfam" id="PF00122">
    <property type="entry name" value="E1-E2_ATPase"/>
    <property type="match status" value="1"/>
</dbReference>